<organism evidence="1">
    <name type="scientific">Anguilla anguilla</name>
    <name type="common">European freshwater eel</name>
    <name type="synonym">Muraena anguilla</name>
    <dbReference type="NCBI Taxonomy" id="7936"/>
    <lineage>
        <taxon>Eukaryota</taxon>
        <taxon>Metazoa</taxon>
        <taxon>Chordata</taxon>
        <taxon>Craniata</taxon>
        <taxon>Vertebrata</taxon>
        <taxon>Euteleostomi</taxon>
        <taxon>Actinopterygii</taxon>
        <taxon>Neopterygii</taxon>
        <taxon>Teleostei</taxon>
        <taxon>Anguilliformes</taxon>
        <taxon>Anguillidae</taxon>
        <taxon>Anguilla</taxon>
    </lineage>
</organism>
<dbReference type="AlphaFoldDB" id="A0A0E9T3E6"/>
<reference evidence="1" key="1">
    <citation type="submission" date="2014-11" db="EMBL/GenBank/DDBJ databases">
        <authorList>
            <person name="Amaro Gonzalez C."/>
        </authorList>
    </citation>
    <scope>NUCLEOTIDE SEQUENCE</scope>
</reference>
<protein>
    <submittedName>
        <fullName evidence="1">Uncharacterized protein</fullName>
    </submittedName>
</protein>
<sequence>MSCSNTALAEITTNMFHIDKANTTHSQV</sequence>
<name>A0A0E9T3E6_ANGAN</name>
<accession>A0A0E9T3E6</accession>
<proteinExistence type="predicted"/>
<dbReference type="EMBL" id="GBXM01061082">
    <property type="protein sequence ID" value="JAH47495.1"/>
    <property type="molecule type" value="Transcribed_RNA"/>
</dbReference>
<evidence type="ECO:0000313" key="1">
    <source>
        <dbReference type="EMBL" id="JAH47495.1"/>
    </source>
</evidence>
<reference evidence="1" key="2">
    <citation type="journal article" date="2015" name="Fish Shellfish Immunol.">
        <title>Early steps in the European eel (Anguilla anguilla)-Vibrio vulnificus interaction in the gills: Role of the RtxA13 toxin.</title>
        <authorList>
            <person name="Callol A."/>
            <person name="Pajuelo D."/>
            <person name="Ebbesson L."/>
            <person name="Teles M."/>
            <person name="MacKenzie S."/>
            <person name="Amaro C."/>
        </authorList>
    </citation>
    <scope>NUCLEOTIDE SEQUENCE</scope>
</reference>